<dbReference type="Gene3D" id="3.60.15.10">
    <property type="entry name" value="Ribonuclease Z/Hydroxyacylglutathione hydrolase-like"/>
    <property type="match status" value="1"/>
</dbReference>
<proteinExistence type="predicted"/>
<evidence type="ECO:0000256" key="4">
    <source>
        <dbReference type="ARBA" id="ARBA00022833"/>
    </source>
</evidence>
<dbReference type="SUPFAM" id="SSF56281">
    <property type="entry name" value="Metallo-hydrolase/oxidoreductase"/>
    <property type="match status" value="1"/>
</dbReference>
<dbReference type="Pfam" id="PF00753">
    <property type="entry name" value="Lactamase_B"/>
    <property type="match status" value="1"/>
</dbReference>
<evidence type="ECO:0000256" key="2">
    <source>
        <dbReference type="ARBA" id="ARBA00022723"/>
    </source>
</evidence>
<keyword evidence="3 6" id="KW-0378">Hydrolase</keyword>
<evidence type="ECO:0000313" key="6">
    <source>
        <dbReference type="EMBL" id="GBD09731.1"/>
    </source>
</evidence>
<feature type="domain" description="Metallo-beta-lactamase" evidence="5">
    <location>
        <begin position="21"/>
        <end position="199"/>
    </location>
</feature>
<gene>
    <name evidence="6" type="primary">gloC_2</name>
    <name evidence="6" type="ORF">HRbin22_01991</name>
</gene>
<dbReference type="AlphaFoldDB" id="A0A2H5Y8J8"/>
<dbReference type="EC" id="3.1.2.6" evidence="6"/>
<accession>A0A2H5Y8J8</accession>
<dbReference type="GO" id="GO:0046872">
    <property type="term" value="F:metal ion binding"/>
    <property type="evidence" value="ECO:0007669"/>
    <property type="project" value="UniProtKB-KW"/>
</dbReference>
<dbReference type="InterPro" id="IPR036866">
    <property type="entry name" value="RibonucZ/Hydroxyglut_hydro"/>
</dbReference>
<sequence length="217" mass="23465">MSHSSSSTRMLLRILTVGPLATNCYIAACPETREAVIIDPGWDPDQILAVVRAMELKVRYVVNTHAHWDHIGANGAVVSATGAPLALHPADLPLLQAKGGADWWAIPMPPSPLPDVELKDGDVLEVGTLRFSVLFTPGHTPGHISLYEPEAGVVFDGDVLFARGIGRTDLPGGDYETLMRSIREKLLSLPDETRVYPGHGSWTTIGEERVANPFLAM</sequence>
<dbReference type="Proteomes" id="UP000236642">
    <property type="component" value="Unassembled WGS sequence"/>
</dbReference>
<dbReference type="PANTHER" id="PTHR46233:SF3">
    <property type="entry name" value="HYDROXYACYLGLUTATHIONE HYDROLASE GLOC"/>
    <property type="match status" value="1"/>
</dbReference>
<keyword evidence="4" id="KW-0862">Zinc</keyword>
<keyword evidence="2" id="KW-0479">Metal-binding</keyword>
<dbReference type="PANTHER" id="PTHR46233">
    <property type="entry name" value="HYDROXYACYLGLUTATHIONE HYDROLASE GLOC"/>
    <property type="match status" value="1"/>
</dbReference>
<evidence type="ECO:0000256" key="3">
    <source>
        <dbReference type="ARBA" id="ARBA00022801"/>
    </source>
</evidence>
<dbReference type="CDD" id="cd16322">
    <property type="entry name" value="TTHA1623-like_MBL-fold"/>
    <property type="match status" value="1"/>
</dbReference>
<evidence type="ECO:0000256" key="1">
    <source>
        <dbReference type="ARBA" id="ARBA00001947"/>
    </source>
</evidence>
<reference evidence="7" key="1">
    <citation type="submission" date="2017-09" db="EMBL/GenBank/DDBJ databases">
        <title>Metaegenomics of thermophilic ammonia-oxidizing enrichment culture.</title>
        <authorList>
            <person name="Kato S."/>
            <person name="Suzuki K."/>
        </authorList>
    </citation>
    <scope>NUCLEOTIDE SEQUENCE [LARGE SCALE GENOMIC DNA]</scope>
</reference>
<name>A0A2H5Y8J8_9CHLR</name>
<dbReference type="GO" id="GO:0004416">
    <property type="term" value="F:hydroxyacylglutathione hydrolase activity"/>
    <property type="evidence" value="ECO:0007669"/>
    <property type="project" value="UniProtKB-EC"/>
</dbReference>
<dbReference type="SMART" id="SM00849">
    <property type="entry name" value="Lactamase_B"/>
    <property type="match status" value="1"/>
</dbReference>
<protein>
    <submittedName>
        <fullName evidence="6">Hydroxyacylglutathione hydrolase GloC</fullName>
        <ecNumber evidence="6">3.1.2.6</ecNumber>
    </submittedName>
</protein>
<organism evidence="6 7">
    <name type="scientific">Candidatus Thermoflexus japonica</name>
    <dbReference type="NCBI Taxonomy" id="2035417"/>
    <lineage>
        <taxon>Bacteria</taxon>
        <taxon>Bacillati</taxon>
        <taxon>Chloroflexota</taxon>
        <taxon>Thermoflexia</taxon>
        <taxon>Thermoflexales</taxon>
        <taxon>Thermoflexaceae</taxon>
        <taxon>Thermoflexus</taxon>
    </lineage>
</organism>
<evidence type="ECO:0000259" key="5">
    <source>
        <dbReference type="SMART" id="SM00849"/>
    </source>
</evidence>
<evidence type="ECO:0000313" key="7">
    <source>
        <dbReference type="Proteomes" id="UP000236642"/>
    </source>
</evidence>
<dbReference type="EMBL" id="BEHY01000062">
    <property type="protein sequence ID" value="GBD09731.1"/>
    <property type="molecule type" value="Genomic_DNA"/>
</dbReference>
<dbReference type="InterPro" id="IPR051453">
    <property type="entry name" value="MBL_Glyoxalase_II"/>
</dbReference>
<comment type="cofactor">
    <cofactor evidence="1">
        <name>Zn(2+)</name>
        <dbReference type="ChEBI" id="CHEBI:29105"/>
    </cofactor>
</comment>
<dbReference type="InterPro" id="IPR001279">
    <property type="entry name" value="Metallo-B-lactamas"/>
</dbReference>
<comment type="caution">
    <text evidence="6">The sequence shown here is derived from an EMBL/GenBank/DDBJ whole genome shotgun (WGS) entry which is preliminary data.</text>
</comment>